<evidence type="ECO:0000256" key="1">
    <source>
        <dbReference type="SAM" id="Phobius"/>
    </source>
</evidence>
<keyword evidence="3" id="KW-1185">Reference proteome</keyword>
<dbReference type="Proteomes" id="UP000550401">
    <property type="component" value="Unassembled WGS sequence"/>
</dbReference>
<keyword evidence="1" id="KW-0812">Transmembrane</keyword>
<keyword evidence="1" id="KW-1133">Transmembrane helix</keyword>
<dbReference type="RefSeq" id="WP_182532569.1">
    <property type="nucleotide sequence ID" value="NZ_JACGXL010000007.1"/>
</dbReference>
<evidence type="ECO:0000313" key="2">
    <source>
        <dbReference type="EMBL" id="MBA8889526.1"/>
    </source>
</evidence>
<name>A0A839F4M9_9GAMM</name>
<protein>
    <recommendedName>
        <fullName evidence="4">DUF3619 family protein</fullName>
    </recommendedName>
</protein>
<dbReference type="AlphaFoldDB" id="A0A839F4M9"/>
<evidence type="ECO:0000313" key="3">
    <source>
        <dbReference type="Proteomes" id="UP000550401"/>
    </source>
</evidence>
<accession>A0A839F4M9</accession>
<gene>
    <name evidence="2" type="ORF">FHW12_003772</name>
</gene>
<organism evidence="2 3">
    <name type="scientific">Dokdonella fugitiva</name>
    <dbReference type="NCBI Taxonomy" id="328517"/>
    <lineage>
        <taxon>Bacteria</taxon>
        <taxon>Pseudomonadati</taxon>
        <taxon>Pseudomonadota</taxon>
        <taxon>Gammaproteobacteria</taxon>
        <taxon>Lysobacterales</taxon>
        <taxon>Rhodanobacteraceae</taxon>
        <taxon>Dokdonella</taxon>
    </lineage>
</organism>
<comment type="caution">
    <text evidence="2">The sequence shown here is derived from an EMBL/GenBank/DDBJ whole genome shotgun (WGS) entry which is preliminary data.</text>
</comment>
<proteinExistence type="predicted"/>
<feature type="transmembrane region" description="Helical" evidence="1">
    <location>
        <begin position="50"/>
        <end position="71"/>
    </location>
</feature>
<sequence length="121" mass="13074">MTTPPREPWLDRSLALLEQSAESLDAATLSRLNRARQAALIQPRQRHWRIGLVLAGATAVALAIGVGHRGFAPTQPQPADHAAAADGRTLDALAADDDSLELTEDLDFYAWLDAQQHDVDG</sequence>
<dbReference type="EMBL" id="JACGXL010000007">
    <property type="protein sequence ID" value="MBA8889526.1"/>
    <property type="molecule type" value="Genomic_DNA"/>
</dbReference>
<reference evidence="2 3" key="1">
    <citation type="submission" date="2020-07" db="EMBL/GenBank/DDBJ databases">
        <title>Genomic Encyclopedia of Type Strains, Phase IV (KMG-V): Genome sequencing to study the core and pangenomes of soil and plant-associated prokaryotes.</title>
        <authorList>
            <person name="Whitman W."/>
        </authorList>
    </citation>
    <scope>NUCLEOTIDE SEQUENCE [LARGE SCALE GENOMIC DNA]</scope>
    <source>
        <strain evidence="2 3">RH2WT43</strain>
    </source>
</reference>
<keyword evidence="1" id="KW-0472">Membrane</keyword>
<evidence type="ECO:0008006" key="4">
    <source>
        <dbReference type="Google" id="ProtNLM"/>
    </source>
</evidence>